<dbReference type="EMBL" id="QNUK01000898">
    <property type="protein sequence ID" value="KAF5888901.1"/>
    <property type="molecule type" value="Genomic_DNA"/>
</dbReference>
<keyword evidence="3" id="KW-1185">Reference proteome</keyword>
<protein>
    <submittedName>
        <fullName evidence="2">Uncharacterized protein</fullName>
    </submittedName>
</protein>
<evidence type="ECO:0000313" key="2">
    <source>
        <dbReference type="EMBL" id="KAF5888901.1"/>
    </source>
</evidence>
<sequence>FIDIPFPEIRRNPSLCHLLTCGKERQDRGRVEREMTEERKTSGEKGGEERTKNGERDEERRRMNGE</sequence>
<dbReference type="Proteomes" id="UP000727407">
    <property type="component" value="Unassembled WGS sequence"/>
</dbReference>
<organism evidence="2 3">
    <name type="scientific">Clarias magur</name>
    <name type="common">Asian catfish</name>
    <name type="synonym">Macropteronotus magur</name>
    <dbReference type="NCBI Taxonomy" id="1594786"/>
    <lineage>
        <taxon>Eukaryota</taxon>
        <taxon>Metazoa</taxon>
        <taxon>Chordata</taxon>
        <taxon>Craniata</taxon>
        <taxon>Vertebrata</taxon>
        <taxon>Euteleostomi</taxon>
        <taxon>Actinopterygii</taxon>
        <taxon>Neopterygii</taxon>
        <taxon>Teleostei</taxon>
        <taxon>Ostariophysi</taxon>
        <taxon>Siluriformes</taxon>
        <taxon>Clariidae</taxon>
        <taxon>Clarias</taxon>
    </lineage>
</organism>
<feature type="region of interest" description="Disordered" evidence="1">
    <location>
        <begin position="23"/>
        <end position="66"/>
    </location>
</feature>
<gene>
    <name evidence="2" type="ORF">DAT39_021396</name>
</gene>
<accession>A0A8J4WQN3</accession>
<proteinExistence type="predicted"/>
<feature type="non-terminal residue" evidence="2">
    <location>
        <position position="1"/>
    </location>
</feature>
<reference evidence="2" key="1">
    <citation type="submission" date="2020-07" db="EMBL/GenBank/DDBJ databases">
        <title>Clarias magur genome sequencing, assembly and annotation.</title>
        <authorList>
            <person name="Kushwaha B."/>
            <person name="Kumar R."/>
            <person name="Das P."/>
            <person name="Joshi C.G."/>
            <person name="Kumar D."/>
            <person name="Nagpure N.S."/>
            <person name="Pandey M."/>
            <person name="Agarwal S."/>
            <person name="Srivastava S."/>
            <person name="Singh M."/>
            <person name="Sahoo L."/>
            <person name="Jayasankar P."/>
            <person name="Meher P.K."/>
            <person name="Koringa P.G."/>
            <person name="Iquebal M.A."/>
            <person name="Das S.P."/>
            <person name="Bit A."/>
            <person name="Patnaik S."/>
            <person name="Patel N."/>
            <person name="Shah T.M."/>
            <person name="Hinsu A."/>
            <person name="Jena J.K."/>
        </authorList>
    </citation>
    <scope>NUCLEOTIDE SEQUENCE</scope>
    <source>
        <strain evidence="2">CIFAMagur01</strain>
        <tissue evidence="2">Testis</tissue>
    </source>
</reference>
<evidence type="ECO:0000313" key="3">
    <source>
        <dbReference type="Proteomes" id="UP000727407"/>
    </source>
</evidence>
<evidence type="ECO:0000256" key="1">
    <source>
        <dbReference type="SAM" id="MobiDB-lite"/>
    </source>
</evidence>
<dbReference type="AlphaFoldDB" id="A0A8J4WQN3"/>
<feature type="non-terminal residue" evidence="2">
    <location>
        <position position="66"/>
    </location>
</feature>
<name>A0A8J4WQN3_CLAMG</name>
<comment type="caution">
    <text evidence="2">The sequence shown here is derived from an EMBL/GenBank/DDBJ whole genome shotgun (WGS) entry which is preliminary data.</text>
</comment>